<proteinExistence type="predicted"/>
<accession>A0A8S5U4D8</accession>
<name>A0A8S5U4D8_9CAUD</name>
<reference evidence="1" key="1">
    <citation type="journal article" date="2021" name="Proc. Natl. Acad. Sci. U.S.A.">
        <title>A Catalog of Tens of Thousands of Viruses from Human Metagenomes Reveals Hidden Associations with Chronic Diseases.</title>
        <authorList>
            <person name="Tisza M.J."/>
            <person name="Buck C.B."/>
        </authorList>
    </citation>
    <scope>NUCLEOTIDE SEQUENCE</scope>
    <source>
        <strain evidence="1">CtZDN4</strain>
    </source>
</reference>
<evidence type="ECO:0000313" key="1">
    <source>
        <dbReference type="EMBL" id="DAF89293.1"/>
    </source>
</evidence>
<dbReference type="EMBL" id="BK016006">
    <property type="protein sequence ID" value="DAF89293.1"/>
    <property type="molecule type" value="Genomic_DNA"/>
</dbReference>
<sequence>MAKSRTNIPELKGMSVFRPTDIYTIANALVKEVTGQTATIQAINTASFIQVGQMCLDQSVEGTLQALSNMIARTVISSRSYAGRFTSIETDRQEWGLFVREIAFFSGDFDESKFINTAQNADILVDGNSVDMYKIKKRYPLEMFYGGQKVLNQRYTTFRNQLKTAFTNESEFSAFLAAMTTEIANDIARWKTAENRAQVINFMGALYNSDHDECHVNLTKAFNTARGTTYTTHDLLTTHIQEFLSFFVSWLETTSRLMENSSTLYHQTPVCTDDGGNTLHLLRHTPKSEQKLLLYQPLINDARSWVYPAIFGPGYLSFGNYEGVDFWQNINDKPAISCIPSQFDVNTGKQVTGGAVALSYVVGLLYDRKAMATTYYQDSVYTTPFNISGEYYNTEHHWKMNYTQNPTQNAILMFMSDEP</sequence>
<dbReference type="Pfam" id="PF25622">
    <property type="entry name" value="Phi29_MCP"/>
    <property type="match status" value="1"/>
</dbReference>
<organism evidence="1">
    <name type="scientific">Podoviridae sp. ctZDN4</name>
    <dbReference type="NCBI Taxonomy" id="2825258"/>
    <lineage>
        <taxon>Viruses</taxon>
        <taxon>Duplodnaviria</taxon>
        <taxon>Heunggongvirae</taxon>
        <taxon>Uroviricota</taxon>
        <taxon>Caudoviricetes</taxon>
    </lineage>
</organism>
<protein>
    <submittedName>
        <fullName evidence="1">Major capsid protein</fullName>
    </submittedName>
</protein>